<comment type="caution">
    <text evidence="13">The sequence shown here is derived from an EMBL/GenBank/DDBJ whole genome shotgun (WGS) entry which is preliminary data.</text>
</comment>
<sequence length="300" mass="32616">MQIFDAYNRQRALHELGLGPLWLLRDAEPVLPHATLEIQTEPVAVHAPEPAITNLAPAVSKAWSEPEVVPPKNLPKVQPVVQAFERMPEPGDWVLPANEIAQIAQEPAVARLSWDALQPMVENCRQCGLCEGRKKAVFGTGDKQAKWLFVGEGPGYNENLQGLPFVGAAGQLLDNMLKSLGVPRGEQSYIANIVKCRPTDAQGKDRPPSADEIAACLPYLHRQIDLIKPQIIVALGKTAAVSLLGMDLETPVGQLRGKLHQFKGVPVVATYHPAYLLRKPADKAKAWADLCLAIKALPAS</sequence>
<evidence type="ECO:0000256" key="8">
    <source>
        <dbReference type="ARBA" id="ARBA00022801"/>
    </source>
</evidence>
<comment type="catalytic activity">
    <reaction evidence="1">
        <text>Hydrolyzes single-stranded DNA or mismatched double-stranded DNA and polynucleotides, releasing free uracil.</text>
        <dbReference type="EC" id="3.2.2.27"/>
    </reaction>
</comment>
<keyword evidence="8" id="KW-0378">Hydrolase</keyword>
<dbReference type="PANTHER" id="PTHR33693:SF1">
    <property type="entry name" value="TYPE-4 URACIL-DNA GLYCOSYLASE"/>
    <property type="match status" value="1"/>
</dbReference>
<protein>
    <recommendedName>
        <fullName evidence="4">Type-4 uracil-DNA glycosylase</fullName>
        <ecNumber evidence="3">3.2.2.27</ecNumber>
    </recommendedName>
</protein>
<keyword evidence="14" id="KW-1185">Reference proteome</keyword>
<dbReference type="RefSeq" id="WP_186955514.1">
    <property type="nucleotide sequence ID" value="NZ_JACOFX010000013.1"/>
</dbReference>
<evidence type="ECO:0000256" key="2">
    <source>
        <dbReference type="ARBA" id="ARBA00006521"/>
    </source>
</evidence>
<gene>
    <name evidence="13" type="ORF">H8L47_20820</name>
</gene>
<dbReference type="SUPFAM" id="SSF52141">
    <property type="entry name" value="Uracil-DNA glycosylase-like"/>
    <property type="match status" value="1"/>
</dbReference>
<evidence type="ECO:0000313" key="14">
    <source>
        <dbReference type="Proteomes" id="UP000646911"/>
    </source>
</evidence>
<keyword evidence="11" id="KW-0234">DNA repair</keyword>
<keyword evidence="9" id="KW-0408">Iron</keyword>
<dbReference type="InterPro" id="IPR051536">
    <property type="entry name" value="UDG_Type-4/5"/>
</dbReference>
<dbReference type="InterPro" id="IPR005273">
    <property type="entry name" value="Ura-DNA_glyco_family4"/>
</dbReference>
<evidence type="ECO:0000256" key="10">
    <source>
        <dbReference type="ARBA" id="ARBA00023014"/>
    </source>
</evidence>
<dbReference type="SMART" id="SM00987">
    <property type="entry name" value="UreE_C"/>
    <property type="match status" value="1"/>
</dbReference>
<keyword evidence="10" id="KW-0411">Iron-sulfur</keyword>
<organism evidence="13 14">
    <name type="scientific">Undibacterium umbellatum</name>
    <dbReference type="NCBI Taxonomy" id="2762300"/>
    <lineage>
        <taxon>Bacteria</taxon>
        <taxon>Pseudomonadati</taxon>
        <taxon>Pseudomonadota</taxon>
        <taxon>Betaproteobacteria</taxon>
        <taxon>Burkholderiales</taxon>
        <taxon>Oxalobacteraceae</taxon>
        <taxon>Undibacterium</taxon>
    </lineage>
</organism>
<name>A0ABR6ZE48_9BURK</name>
<evidence type="ECO:0000256" key="1">
    <source>
        <dbReference type="ARBA" id="ARBA00001400"/>
    </source>
</evidence>
<dbReference type="Gene3D" id="3.40.470.10">
    <property type="entry name" value="Uracil-DNA glycosylase-like domain"/>
    <property type="match status" value="1"/>
</dbReference>
<dbReference type="SMART" id="SM00986">
    <property type="entry name" value="UDG"/>
    <property type="match status" value="1"/>
</dbReference>
<evidence type="ECO:0000256" key="5">
    <source>
        <dbReference type="ARBA" id="ARBA00022485"/>
    </source>
</evidence>
<feature type="domain" description="Uracil-DNA glycosylase-like" evidence="12">
    <location>
        <begin position="138"/>
        <end position="291"/>
    </location>
</feature>
<dbReference type="NCBIfam" id="TIGR00758">
    <property type="entry name" value="UDG_fam4"/>
    <property type="match status" value="1"/>
</dbReference>
<dbReference type="Pfam" id="PF03167">
    <property type="entry name" value="UDG"/>
    <property type="match status" value="1"/>
</dbReference>
<keyword evidence="7" id="KW-0227">DNA damage</keyword>
<comment type="similarity">
    <text evidence="2">Belongs to the uracil-DNA glycosylase (UDG) superfamily. Type 4 (UDGa) family.</text>
</comment>
<dbReference type="PANTHER" id="PTHR33693">
    <property type="entry name" value="TYPE-5 URACIL-DNA GLYCOSYLASE"/>
    <property type="match status" value="1"/>
</dbReference>
<dbReference type="InterPro" id="IPR036895">
    <property type="entry name" value="Uracil-DNA_glycosylase-like_sf"/>
</dbReference>
<dbReference type="Proteomes" id="UP000646911">
    <property type="component" value="Unassembled WGS sequence"/>
</dbReference>
<evidence type="ECO:0000256" key="4">
    <source>
        <dbReference type="ARBA" id="ARBA00019403"/>
    </source>
</evidence>
<evidence type="ECO:0000256" key="3">
    <source>
        <dbReference type="ARBA" id="ARBA00012030"/>
    </source>
</evidence>
<dbReference type="InterPro" id="IPR005122">
    <property type="entry name" value="Uracil-DNA_glycosylase-like"/>
</dbReference>
<dbReference type="CDD" id="cd10030">
    <property type="entry name" value="UDG-F4_TTUDGA_SPO1dp_like"/>
    <property type="match status" value="1"/>
</dbReference>
<evidence type="ECO:0000313" key="13">
    <source>
        <dbReference type="EMBL" id="MBC3910011.1"/>
    </source>
</evidence>
<accession>A0ABR6ZE48</accession>
<dbReference type="EMBL" id="JACOFX010000013">
    <property type="protein sequence ID" value="MBC3910011.1"/>
    <property type="molecule type" value="Genomic_DNA"/>
</dbReference>
<evidence type="ECO:0000256" key="6">
    <source>
        <dbReference type="ARBA" id="ARBA00022723"/>
    </source>
</evidence>
<keyword evidence="6" id="KW-0479">Metal-binding</keyword>
<evidence type="ECO:0000256" key="9">
    <source>
        <dbReference type="ARBA" id="ARBA00023004"/>
    </source>
</evidence>
<keyword evidence="5" id="KW-0004">4Fe-4S</keyword>
<reference evidence="13 14" key="1">
    <citation type="submission" date="2020-08" db="EMBL/GenBank/DDBJ databases">
        <title>Novel species isolated from subtropical streams in China.</title>
        <authorList>
            <person name="Lu H."/>
        </authorList>
    </citation>
    <scope>NUCLEOTIDE SEQUENCE [LARGE SCALE GENOMIC DNA]</scope>
    <source>
        <strain evidence="13 14">NL8W</strain>
    </source>
</reference>
<evidence type="ECO:0000259" key="12">
    <source>
        <dbReference type="SMART" id="SM00986"/>
    </source>
</evidence>
<evidence type="ECO:0000256" key="7">
    <source>
        <dbReference type="ARBA" id="ARBA00022763"/>
    </source>
</evidence>
<proteinExistence type="inferred from homology"/>
<dbReference type="EC" id="3.2.2.27" evidence="3"/>
<evidence type="ECO:0000256" key="11">
    <source>
        <dbReference type="ARBA" id="ARBA00023204"/>
    </source>
</evidence>